<evidence type="ECO:0000256" key="8">
    <source>
        <dbReference type="ARBA" id="ARBA00042938"/>
    </source>
</evidence>
<comment type="similarity">
    <text evidence="2">Belongs to the universal ribosomal protein uL14 family.</text>
</comment>
<gene>
    <name evidence="10" type="ORF">O3P69_001637</name>
</gene>
<evidence type="ECO:0000256" key="2">
    <source>
        <dbReference type="ARBA" id="ARBA00010745"/>
    </source>
</evidence>
<dbReference type="HAMAP" id="MF_01367">
    <property type="entry name" value="Ribosomal_uL14"/>
    <property type="match status" value="1"/>
</dbReference>
<dbReference type="AlphaFoldDB" id="A0AAW0V182"/>
<feature type="region of interest" description="Disordered" evidence="9">
    <location>
        <begin position="24"/>
        <end position="47"/>
    </location>
</feature>
<organism evidence="10 11">
    <name type="scientific">Scylla paramamosain</name>
    <name type="common">Mud crab</name>
    <dbReference type="NCBI Taxonomy" id="85552"/>
    <lineage>
        <taxon>Eukaryota</taxon>
        <taxon>Metazoa</taxon>
        <taxon>Ecdysozoa</taxon>
        <taxon>Arthropoda</taxon>
        <taxon>Crustacea</taxon>
        <taxon>Multicrustacea</taxon>
        <taxon>Malacostraca</taxon>
        <taxon>Eumalacostraca</taxon>
        <taxon>Eucarida</taxon>
        <taxon>Decapoda</taxon>
        <taxon>Pleocyemata</taxon>
        <taxon>Brachyura</taxon>
        <taxon>Eubrachyura</taxon>
        <taxon>Portunoidea</taxon>
        <taxon>Portunidae</taxon>
        <taxon>Portuninae</taxon>
        <taxon>Scylla</taxon>
    </lineage>
</organism>
<keyword evidence="4" id="KW-0689">Ribosomal protein</keyword>
<dbReference type="PANTHER" id="PTHR21037">
    <property type="entry name" value="39S RIBOSOMAL PROTEIN L14, MITOCHONDRIAL"/>
    <property type="match status" value="1"/>
</dbReference>
<name>A0AAW0V182_SCYPA</name>
<evidence type="ECO:0000313" key="10">
    <source>
        <dbReference type="EMBL" id="KAK8405203.1"/>
    </source>
</evidence>
<keyword evidence="11" id="KW-1185">Reference proteome</keyword>
<evidence type="ECO:0000256" key="3">
    <source>
        <dbReference type="ARBA" id="ARBA00022946"/>
    </source>
</evidence>
<keyword evidence="3" id="KW-0809">Transit peptide</keyword>
<keyword evidence="5" id="KW-0496">Mitochondrion</keyword>
<evidence type="ECO:0000256" key="4">
    <source>
        <dbReference type="ARBA" id="ARBA00022980"/>
    </source>
</evidence>
<accession>A0AAW0V182</accession>
<proteinExistence type="inferred from homology"/>
<dbReference type="PANTHER" id="PTHR21037:SF3">
    <property type="entry name" value="LARGE RIBOSOMAL SUBUNIT PROTEIN UL14M"/>
    <property type="match status" value="1"/>
</dbReference>
<dbReference type="GO" id="GO:0006412">
    <property type="term" value="P:translation"/>
    <property type="evidence" value="ECO:0007669"/>
    <property type="project" value="InterPro"/>
</dbReference>
<dbReference type="GO" id="GO:0005840">
    <property type="term" value="C:ribosome"/>
    <property type="evidence" value="ECO:0007669"/>
    <property type="project" value="UniProtKB-KW"/>
</dbReference>
<evidence type="ECO:0000256" key="7">
    <source>
        <dbReference type="ARBA" id="ARBA00040118"/>
    </source>
</evidence>
<keyword evidence="6" id="KW-0687">Ribonucleoprotein</keyword>
<evidence type="ECO:0000256" key="6">
    <source>
        <dbReference type="ARBA" id="ARBA00023274"/>
    </source>
</evidence>
<comment type="subcellular location">
    <subcellularLocation>
        <location evidence="1">Mitochondrion</location>
    </subcellularLocation>
</comment>
<evidence type="ECO:0000256" key="9">
    <source>
        <dbReference type="SAM" id="MobiDB-lite"/>
    </source>
</evidence>
<protein>
    <recommendedName>
        <fullName evidence="7">Large ribosomal subunit protein uL14m</fullName>
    </recommendedName>
    <alternativeName>
        <fullName evidence="8">39S ribosomal protein L14, mitochondrial</fullName>
    </alternativeName>
</protein>
<dbReference type="GO" id="GO:1990904">
    <property type="term" value="C:ribonucleoprotein complex"/>
    <property type="evidence" value="ECO:0007669"/>
    <property type="project" value="UniProtKB-KW"/>
</dbReference>
<comment type="caution">
    <text evidence="10">The sequence shown here is derived from an EMBL/GenBank/DDBJ whole genome shotgun (WGS) entry which is preliminary data.</text>
</comment>
<dbReference type="InterPro" id="IPR036853">
    <property type="entry name" value="Ribosomal_uL14_sf"/>
</dbReference>
<dbReference type="SUPFAM" id="SSF50193">
    <property type="entry name" value="Ribosomal protein L14"/>
    <property type="match status" value="1"/>
</dbReference>
<dbReference type="GO" id="GO:0005743">
    <property type="term" value="C:mitochondrial inner membrane"/>
    <property type="evidence" value="ECO:0007669"/>
    <property type="project" value="UniProtKB-ARBA"/>
</dbReference>
<dbReference type="SMART" id="SM01374">
    <property type="entry name" value="Ribosomal_L14"/>
    <property type="match status" value="1"/>
</dbReference>
<sequence>MLSEDDYVTYTCWRCIGTSSKPFARRTDTTCSSPQHHNPSKEKSIGGNRTYFDEIAQRHRPCIGSLESSPLTTTGRVDQLLPRLIKSSAMNTLPSRLWAVQARIGSAAGFHTSPPVHEIRKMARLRVVDNSALGKSAMLEGRPPKCIHIYNKKGVGFTGDKVLVAIKGQKKQAILTGCHQDQKPLMPKFDSNNIVLIDENGSPLGTRIHVPIPTMLRKKLTDMSRPKGADYTKILSIATRFI</sequence>
<dbReference type="InterPro" id="IPR000218">
    <property type="entry name" value="Ribosomal_uL14"/>
</dbReference>
<evidence type="ECO:0000256" key="5">
    <source>
        <dbReference type="ARBA" id="ARBA00023128"/>
    </source>
</evidence>
<dbReference type="GO" id="GO:0003735">
    <property type="term" value="F:structural constituent of ribosome"/>
    <property type="evidence" value="ECO:0007669"/>
    <property type="project" value="InterPro"/>
</dbReference>
<dbReference type="CDD" id="cd00337">
    <property type="entry name" value="Ribosomal_uL14"/>
    <property type="match status" value="1"/>
</dbReference>
<evidence type="ECO:0000313" key="11">
    <source>
        <dbReference type="Proteomes" id="UP001487740"/>
    </source>
</evidence>
<evidence type="ECO:0000256" key="1">
    <source>
        <dbReference type="ARBA" id="ARBA00004173"/>
    </source>
</evidence>
<dbReference type="Gene3D" id="2.40.150.20">
    <property type="entry name" value="Ribosomal protein L14"/>
    <property type="match status" value="1"/>
</dbReference>
<dbReference type="EMBL" id="JARAKH010000003">
    <property type="protein sequence ID" value="KAK8405203.1"/>
    <property type="molecule type" value="Genomic_DNA"/>
</dbReference>
<dbReference type="Pfam" id="PF00238">
    <property type="entry name" value="Ribosomal_L14"/>
    <property type="match status" value="1"/>
</dbReference>
<dbReference type="FunFam" id="2.40.150.20:FF:000004">
    <property type="entry name" value="39S ribosomal protein L14, mitochondrial"/>
    <property type="match status" value="1"/>
</dbReference>
<reference evidence="10 11" key="1">
    <citation type="submission" date="2023-03" db="EMBL/GenBank/DDBJ databases">
        <title>High-quality genome of Scylla paramamosain provides insights in environmental adaptation.</title>
        <authorList>
            <person name="Zhang L."/>
        </authorList>
    </citation>
    <scope>NUCLEOTIDE SEQUENCE [LARGE SCALE GENOMIC DNA]</scope>
    <source>
        <strain evidence="10">LZ_2023a</strain>
        <tissue evidence="10">Muscle</tissue>
    </source>
</reference>
<dbReference type="Proteomes" id="UP001487740">
    <property type="component" value="Unassembled WGS sequence"/>
</dbReference>